<comment type="similarity">
    <text evidence="2 4">Belongs to the Nudix hydrolase family.</text>
</comment>
<dbReference type="InterPro" id="IPR020084">
    <property type="entry name" value="NUDIX_hydrolase_CS"/>
</dbReference>
<proteinExistence type="inferred from homology"/>
<organism evidence="6 7">
    <name type="scientific">Flexivirga endophytica</name>
    <dbReference type="NCBI Taxonomy" id="1849103"/>
    <lineage>
        <taxon>Bacteria</taxon>
        <taxon>Bacillati</taxon>
        <taxon>Actinomycetota</taxon>
        <taxon>Actinomycetes</taxon>
        <taxon>Micrococcales</taxon>
        <taxon>Dermacoccaceae</taxon>
        <taxon>Flexivirga</taxon>
    </lineage>
</organism>
<evidence type="ECO:0000313" key="7">
    <source>
        <dbReference type="Proteomes" id="UP000636793"/>
    </source>
</evidence>
<evidence type="ECO:0000256" key="2">
    <source>
        <dbReference type="ARBA" id="ARBA00005582"/>
    </source>
</evidence>
<accession>A0A916T279</accession>
<protein>
    <recommendedName>
        <fullName evidence="5">Nudix hydrolase domain-containing protein</fullName>
    </recommendedName>
</protein>
<dbReference type="InterPro" id="IPR020476">
    <property type="entry name" value="Nudix_hydrolase"/>
</dbReference>
<evidence type="ECO:0000256" key="1">
    <source>
        <dbReference type="ARBA" id="ARBA00001946"/>
    </source>
</evidence>
<evidence type="ECO:0000313" key="6">
    <source>
        <dbReference type="EMBL" id="GGB29231.1"/>
    </source>
</evidence>
<dbReference type="PROSITE" id="PS00893">
    <property type="entry name" value="NUDIX_BOX"/>
    <property type="match status" value="1"/>
</dbReference>
<dbReference type="EMBL" id="BMHI01000003">
    <property type="protein sequence ID" value="GGB29231.1"/>
    <property type="molecule type" value="Genomic_DNA"/>
</dbReference>
<dbReference type="Proteomes" id="UP000636793">
    <property type="component" value="Unassembled WGS sequence"/>
</dbReference>
<evidence type="ECO:0000256" key="3">
    <source>
        <dbReference type="ARBA" id="ARBA00022801"/>
    </source>
</evidence>
<dbReference type="InterPro" id="IPR015797">
    <property type="entry name" value="NUDIX_hydrolase-like_dom_sf"/>
</dbReference>
<comment type="caution">
    <text evidence="6">The sequence shown here is derived from an EMBL/GenBank/DDBJ whole genome shotgun (WGS) entry which is preliminary data.</text>
</comment>
<dbReference type="AlphaFoldDB" id="A0A916T279"/>
<evidence type="ECO:0000256" key="4">
    <source>
        <dbReference type="RuleBase" id="RU003476"/>
    </source>
</evidence>
<gene>
    <name evidence="6" type="ORF">GCM10011492_19480</name>
</gene>
<dbReference type="Gene3D" id="3.90.79.10">
    <property type="entry name" value="Nucleoside Triphosphate Pyrophosphohydrolase"/>
    <property type="match status" value="1"/>
</dbReference>
<comment type="cofactor">
    <cofactor evidence="1">
        <name>Mg(2+)</name>
        <dbReference type="ChEBI" id="CHEBI:18420"/>
    </cofactor>
</comment>
<dbReference type="InterPro" id="IPR000086">
    <property type="entry name" value="NUDIX_hydrolase_dom"/>
</dbReference>
<evidence type="ECO:0000259" key="5">
    <source>
        <dbReference type="PROSITE" id="PS51462"/>
    </source>
</evidence>
<keyword evidence="7" id="KW-1185">Reference proteome</keyword>
<dbReference type="PANTHER" id="PTHR43046:SF14">
    <property type="entry name" value="MUTT_NUDIX FAMILY PROTEIN"/>
    <property type="match status" value="1"/>
</dbReference>
<dbReference type="PANTHER" id="PTHR43046">
    <property type="entry name" value="GDP-MANNOSE MANNOSYL HYDROLASE"/>
    <property type="match status" value="1"/>
</dbReference>
<dbReference type="PROSITE" id="PS51462">
    <property type="entry name" value="NUDIX"/>
    <property type="match status" value="1"/>
</dbReference>
<keyword evidence="3 4" id="KW-0378">Hydrolase</keyword>
<dbReference type="SUPFAM" id="SSF55811">
    <property type="entry name" value="Nudix"/>
    <property type="match status" value="1"/>
</dbReference>
<reference evidence="6" key="2">
    <citation type="submission" date="2020-09" db="EMBL/GenBank/DDBJ databases">
        <authorList>
            <person name="Sun Q."/>
            <person name="Zhou Y."/>
        </authorList>
    </citation>
    <scope>NUCLEOTIDE SEQUENCE</scope>
    <source>
        <strain evidence="6">CGMCC 1.15085</strain>
    </source>
</reference>
<sequence>MDSGRAPGGGVEPGESRLDAIQRELREETGLHVDHLGPELWTKTATFEMSDWEGQIDHIHLYRVDRFEPSPEMTCAQLAAEHVHGVRWWSPDEIAAETATFAPRALPDLLADLKEHGIPDPPVEISGF</sequence>
<dbReference type="PRINTS" id="PR00502">
    <property type="entry name" value="NUDIXFAMILY"/>
</dbReference>
<reference evidence="6" key="1">
    <citation type="journal article" date="2014" name="Int. J. Syst. Evol. Microbiol.">
        <title>Complete genome sequence of Corynebacterium casei LMG S-19264T (=DSM 44701T), isolated from a smear-ripened cheese.</title>
        <authorList>
            <consortium name="US DOE Joint Genome Institute (JGI-PGF)"/>
            <person name="Walter F."/>
            <person name="Albersmeier A."/>
            <person name="Kalinowski J."/>
            <person name="Ruckert C."/>
        </authorList>
    </citation>
    <scope>NUCLEOTIDE SEQUENCE</scope>
    <source>
        <strain evidence="6">CGMCC 1.15085</strain>
    </source>
</reference>
<name>A0A916T279_9MICO</name>
<dbReference type="GO" id="GO:0016787">
    <property type="term" value="F:hydrolase activity"/>
    <property type="evidence" value="ECO:0007669"/>
    <property type="project" value="UniProtKB-KW"/>
</dbReference>
<feature type="domain" description="Nudix hydrolase" evidence="5">
    <location>
        <begin position="1"/>
        <end position="111"/>
    </location>
</feature>
<dbReference type="Pfam" id="PF00293">
    <property type="entry name" value="NUDIX"/>
    <property type="match status" value="1"/>
</dbReference>